<feature type="chain" id="PRO_5015342028" description="VPLPA-CTERM protein sorting domain-containing protein" evidence="2">
    <location>
        <begin position="20"/>
        <end position="188"/>
    </location>
</feature>
<gene>
    <name evidence="3" type="ORF">DEA8626_00218</name>
</gene>
<keyword evidence="4" id="KW-1185">Reference proteome</keyword>
<organism evidence="3 4">
    <name type="scientific">Albidovulum aquaemixtae</name>
    <dbReference type="NCBI Taxonomy" id="1542388"/>
    <lineage>
        <taxon>Bacteria</taxon>
        <taxon>Pseudomonadati</taxon>
        <taxon>Pseudomonadota</taxon>
        <taxon>Alphaproteobacteria</taxon>
        <taxon>Rhodobacterales</taxon>
        <taxon>Paracoccaceae</taxon>
        <taxon>Albidovulum</taxon>
    </lineage>
</organism>
<sequence length="188" mass="19767">MRSVAALILCLGLAWPAGAAQISAFSQTRNDGVYSLNNWQRSYFGAPTADYIAFVRLRSPAGTRFAVGDTFDATTAANTVVSNGAAILGYLNGSHRFLNYTGSAFDTLGLTTITRSRRNFVQGYAFLFSASAGTIRLAGNTRFNASQSRGLLSFAPAPVPLPAALPLLGGALGALGIGVAWRRRARSA</sequence>
<protein>
    <recommendedName>
        <fullName evidence="5">VPLPA-CTERM protein sorting domain-containing protein</fullName>
    </recommendedName>
</protein>
<dbReference type="EMBL" id="OMOQ01000001">
    <property type="protein sequence ID" value="SPH16707.1"/>
    <property type="molecule type" value="Genomic_DNA"/>
</dbReference>
<proteinExistence type="predicted"/>
<dbReference type="RefSeq" id="WP_108851225.1">
    <property type="nucleotide sequence ID" value="NZ_OMOQ01000001.1"/>
</dbReference>
<dbReference type="Proteomes" id="UP000244924">
    <property type="component" value="Unassembled WGS sequence"/>
</dbReference>
<dbReference type="OrthoDB" id="7888178at2"/>
<keyword evidence="1" id="KW-0472">Membrane</keyword>
<feature type="signal peptide" evidence="2">
    <location>
        <begin position="1"/>
        <end position="19"/>
    </location>
</feature>
<dbReference type="AlphaFoldDB" id="A0A2R8B2A4"/>
<keyword evidence="1" id="KW-1133">Transmembrane helix</keyword>
<keyword evidence="1" id="KW-0812">Transmembrane</keyword>
<keyword evidence="2" id="KW-0732">Signal</keyword>
<evidence type="ECO:0000313" key="4">
    <source>
        <dbReference type="Proteomes" id="UP000244924"/>
    </source>
</evidence>
<evidence type="ECO:0008006" key="5">
    <source>
        <dbReference type="Google" id="ProtNLM"/>
    </source>
</evidence>
<feature type="transmembrane region" description="Helical" evidence="1">
    <location>
        <begin position="163"/>
        <end position="181"/>
    </location>
</feature>
<accession>A0A2R8B2A4</accession>
<name>A0A2R8B2A4_9RHOB</name>
<evidence type="ECO:0000313" key="3">
    <source>
        <dbReference type="EMBL" id="SPH16707.1"/>
    </source>
</evidence>
<evidence type="ECO:0000256" key="2">
    <source>
        <dbReference type="SAM" id="SignalP"/>
    </source>
</evidence>
<evidence type="ECO:0000256" key="1">
    <source>
        <dbReference type="SAM" id="Phobius"/>
    </source>
</evidence>
<reference evidence="3 4" key="1">
    <citation type="submission" date="2018-03" db="EMBL/GenBank/DDBJ databases">
        <authorList>
            <person name="Keele B.F."/>
        </authorList>
    </citation>
    <scope>NUCLEOTIDE SEQUENCE [LARGE SCALE GENOMIC DNA]</scope>
    <source>
        <strain evidence="3 4">CECT 8626</strain>
    </source>
</reference>